<reference evidence="3 4" key="1">
    <citation type="journal article" date="2023" name="Res Sq">
        <title>Genomic and morphological characterization of Knufia obscura isolated from the Mars 2020 spacecraft assembly facility.</title>
        <authorList>
            <person name="Chander A.M."/>
            <person name="Teixeira M.M."/>
            <person name="Singh N.K."/>
            <person name="Williams M.P."/>
            <person name="Parker C.W."/>
            <person name="Leo P."/>
            <person name="Stajich J.E."/>
            <person name="Torok T."/>
            <person name="Tighe S."/>
            <person name="Mason C.E."/>
            <person name="Venkateswaran K."/>
        </authorList>
    </citation>
    <scope>NUCLEOTIDE SEQUENCE [LARGE SCALE GENOMIC DNA]</scope>
    <source>
        <strain evidence="3 4">CCFEE 5817</strain>
    </source>
</reference>
<dbReference type="GeneID" id="89995399"/>
<dbReference type="RefSeq" id="XP_064732840.1">
    <property type="nucleotide sequence ID" value="XM_064870387.1"/>
</dbReference>
<feature type="coiled-coil region" evidence="1">
    <location>
        <begin position="560"/>
        <end position="605"/>
    </location>
</feature>
<keyword evidence="1" id="KW-0175">Coiled coil</keyword>
<organism evidence="3 4">
    <name type="scientific">Knufia obscura</name>
    <dbReference type="NCBI Taxonomy" id="1635080"/>
    <lineage>
        <taxon>Eukaryota</taxon>
        <taxon>Fungi</taxon>
        <taxon>Dikarya</taxon>
        <taxon>Ascomycota</taxon>
        <taxon>Pezizomycotina</taxon>
        <taxon>Eurotiomycetes</taxon>
        <taxon>Chaetothyriomycetidae</taxon>
        <taxon>Chaetothyriales</taxon>
        <taxon>Trichomeriaceae</taxon>
        <taxon>Knufia</taxon>
    </lineage>
</organism>
<accession>A0ABR0RWR7</accession>
<evidence type="ECO:0000313" key="3">
    <source>
        <dbReference type="EMBL" id="KAK5944750.1"/>
    </source>
</evidence>
<protein>
    <submittedName>
        <fullName evidence="3">Uncharacterized protein</fullName>
    </submittedName>
</protein>
<evidence type="ECO:0000256" key="2">
    <source>
        <dbReference type="SAM" id="MobiDB-lite"/>
    </source>
</evidence>
<feature type="coiled-coil region" evidence="1">
    <location>
        <begin position="497"/>
        <end position="531"/>
    </location>
</feature>
<sequence length="925" mass="105364">MECLQPISLTNGTHEWFKTSLNFTQDQWAELLIHGQETHKEMMICPVWSNIDELFSAIPSEQVNIAVTLLKSSSEHLFPEDLPNDTLLSALRSRLYLRRESWKGGERQKIQRKALAEGRPGQPNIPVLSQTTIHDDLDDPAEQENDDHGASLTKVVILKLPSHLRPEADGSASRDVDQTRSPDLGQQHLAVGTVSSSRKKIMDDIDTITVDVEGRKELEIAATTSTKTSSSLKRRREACDGCHKAKKRRCMHKEPDKDVPPQLEKPTNPIENADTFVTPHPAIAHDISRPAEPDTVDTSIFVSVDSTVPQNLTSRDQDQDQAVSDEHEPQHSQTRRPYSPTPCPDLTPTEPHWGVHHKKPLPSPPASDHCHDSTSDLSADLISVDSRPEDREMSVEAGRSARHSVAEKNKYHSCKTEHIPKKQVELEAEIQKLKVSLEEAQHLRNVDVDTLKTELAIALQASGTLRQDKSTLEQSLALQRAEVVSSQNDTLTLRANLEKEQASLKGAQEQIAILQQNYDFLKSEHKSLKASLSEDRTRSTGQEKQLRQLLETKRDHRVIVGDLRNQISKLQRLLNDEKQRHQQEVKDLETRNKTLLQSLNDEKKKQLKSADCDKTNMAATLTLPEEDTTRQKAFEQEAATLRTTVTDLERLLSEPREELVTHKQEAKTADTRYKSNMNKLRRDMVSARTTDAEKANKRIDEIQVTANLAQKEAEKAIQAKENLQAQLQASKQQAQKLDHSFKPFVNLYDSLILQHRKLSLEHEQLTEGRQAPQVPVADSLHCRKEAHVRDATPVCKHKSAFQHNVTTFYETVKHHEHYKQQANRTVIRWQRFYADLIHVFFKHIGEDFDLKRLEQVMRKHGIDRKVAREIVIRGGEWVPFVATASEDRCTDDRRTWDDKMCRTLPESAATARQEIEEAWSEGDER</sequence>
<dbReference type="Proteomes" id="UP001334248">
    <property type="component" value="Unassembled WGS sequence"/>
</dbReference>
<feature type="coiled-coil region" evidence="1">
    <location>
        <begin position="692"/>
        <end position="740"/>
    </location>
</feature>
<feature type="region of interest" description="Disordered" evidence="2">
    <location>
        <begin position="250"/>
        <end position="269"/>
    </location>
</feature>
<dbReference type="EMBL" id="JAVHJV010000002">
    <property type="protein sequence ID" value="KAK5944750.1"/>
    <property type="molecule type" value="Genomic_DNA"/>
</dbReference>
<feature type="compositionally biased region" description="Basic and acidic residues" evidence="2">
    <location>
        <begin position="404"/>
        <end position="414"/>
    </location>
</feature>
<feature type="region of interest" description="Disordered" evidence="2">
    <location>
        <begin position="307"/>
        <end position="414"/>
    </location>
</feature>
<feature type="compositionally biased region" description="Basic and acidic residues" evidence="2">
    <location>
        <begin position="165"/>
        <end position="180"/>
    </location>
</feature>
<feature type="region of interest" description="Disordered" evidence="2">
    <location>
        <begin position="165"/>
        <end position="185"/>
    </location>
</feature>
<evidence type="ECO:0000256" key="1">
    <source>
        <dbReference type="SAM" id="Coils"/>
    </source>
</evidence>
<comment type="caution">
    <text evidence="3">The sequence shown here is derived from an EMBL/GenBank/DDBJ whole genome shotgun (WGS) entry which is preliminary data.</text>
</comment>
<evidence type="ECO:0000313" key="4">
    <source>
        <dbReference type="Proteomes" id="UP001334248"/>
    </source>
</evidence>
<name>A0ABR0RWR7_9EURO</name>
<keyword evidence="4" id="KW-1185">Reference proteome</keyword>
<proteinExistence type="predicted"/>
<gene>
    <name evidence="3" type="ORF">PMZ80_001950</name>
</gene>